<feature type="domain" description="Helicase ATP-binding" evidence="6">
    <location>
        <begin position="81"/>
        <end position="244"/>
    </location>
</feature>
<feature type="region of interest" description="Disordered" evidence="5">
    <location>
        <begin position="607"/>
        <end position="637"/>
    </location>
</feature>
<dbReference type="SUPFAM" id="SSF52540">
    <property type="entry name" value="P-loop containing nucleoside triphosphate hydrolases"/>
    <property type="match status" value="1"/>
</dbReference>
<dbReference type="InterPro" id="IPR010222">
    <property type="entry name" value="RNA_helicase_HrpA"/>
</dbReference>
<evidence type="ECO:0000259" key="6">
    <source>
        <dbReference type="PROSITE" id="PS51192"/>
    </source>
</evidence>
<evidence type="ECO:0000256" key="2">
    <source>
        <dbReference type="ARBA" id="ARBA00022801"/>
    </source>
</evidence>
<dbReference type="EMBL" id="CP036261">
    <property type="protein sequence ID" value="QDS90532.1"/>
    <property type="molecule type" value="Genomic_DNA"/>
</dbReference>
<dbReference type="InterPro" id="IPR001650">
    <property type="entry name" value="Helicase_C-like"/>
</dbReference>
<feature type="domain" description="Helicase C-terminal" evidence="7">
    <location>
        <begin position="282"/>
        <end position="450"/>
    </location>
</feature>
<evidence type="ECO:0000256" key="3">
    <source>
        <dbReference type="ARBA" id="ARBA00022806"/>
    </source>
</evidence>
<keyword evidence="1" id="KW-0547">Nucleotide-binding</keyword>
<dbReference type="InterPro" id="IPR027417">
    <property type="entry name" value="P-loop_NTPase"/>
</dbReference>
<dbReference type="SMART" id="SM00487">
    <property type="entry name" value="DEXDc"/>
    <property type="match status" value="1"/>
</dbReference>
<dbReference type="FunFam" id="1.20.120.1080:FF:000005">
    <property type="entry name" value="ATP-dependent helicase HrpA"/>
    <property type="match status" value="1"/>
</dbReference>
<reference evidence="8 9" key="1">
    <citation type="submission" date="2019-02" db="EMBL/GenBank/DDBJ databases">
        <title>Deep-cultivation of Planctomycetes and their phenomic and genomic characterization uncovers novel biology.</title>
        <authorList>
            <person name="Wiegand S."/>
            <person name="Jogler M."/>
            <person name="Boedeker C."/>
            <person name="Pinto D."/>
            <person name="Vollmers J."/>
            <person name="Rivas-Marin E."/>
            <person name="Kohn T."/>
            <person name="Peeters S.H."/>
            <person name="Heuer A."/>
            <person name="Rast P."/>
            <person name="Oberbeckmann S."/>
            <person name="Bunk B."/>
            <person name="Jeske O."/>
            <person name="Meyerdierks A."/>
            <person name="Storesund J.E."/>
            <person name="Kallscheuer N."/>
            <person name="Luecker S."/>
            <person name="Lage O.M."/>
            <person name="Pohl T."/>
            <person name="Merkel B.J."/>
            <person name="Hornburger P."/>
            <person name="Mueller R.-W."/>
            <person name="Bruemmer F."/>
            <person name="Labrenz M."/>
            <person name="Spormann A.M."/>
            <person name="Op den Camp H."/>
            <person name="Overmann J."/>
            <person name="Amann R."/>
            <person name="Jetten M.S.M."/>
            <person name="Mascher T."/>
            <person name="Medema M.H."/>
            <person name="Devos D.P."/>
            <person name="Kaster A.-K."/>
            <person name="Ovreas L."/>
            <person name="Rohde M."/>
            <person name="Galperin M.Y."/>
            <person name="Jogler C."/>
        </authorList>
    </citation>
    <scope>NUCLEOTIDE SEQUENCE [LARGE SCALE GENOMIC DNA]</scope>
    <source>
        <strain evidence="8 9">EC9</strain>
    </source>
</reference>
<dbReference type="Gene3D" id="3.40.50.300">
    <property type="entry name" value="P-loop containing nucleotide triphosphate hydrolases"/>
    <property type="match status" value="2"/>
</dbReference>
<dbReference type="PROSITE" id="PS51194">
    <property type="entry name" value="HELICASE_CTER"/>
    <property type="match status" value="1"/>
</dbReference>
<dbReference type="Pfam" id="PF11898">
    <property type="entry name" value="DUF3418"/>
    <property type="match status" value="1"/>
</dbReference>
<feature type="compositionally biased region" description="Basic and acidic residues" evidence="5">
    <location>
        <begin position="623"/>
        <end position="632"/>
    </location>
</feature>
<dbReference type="PROSITE" id="PS51192">
    <property type="entry name" value="HELICASE_ATP_BIND_1"/>
    <property type="match status" value="1"/>
</dbReference>
<dbReference type="CDD" id="cd18791">
    <property type="entry name" value="SF2_C_RHA"/>
    <property type="match status" value="1"/>
</dbReference>
<gene>
    <name evidence="8" type="primary">hrpB_2</name>
    <name evidence="8" type="ORF">EC9_47460</name>
</gene>
<accession>A0A517M6M8</accession>
<evidence type="ECO:0000313" key="8">
    <source>
        <dbReference type="EMBL" id="QDS90532.1"/>
    </source>
</evidence>
<dbReference type="SMART" id="SM00490">
    <property type="entry name" value="HELICc"/>
    <property type="match status" value="1"/>
</dbReference>
<dbReference type="KEGG" id="ruv:EC9_47460"/>
<evidence type="ECO:0000313" key="9">
    <source>
        <dbReference type="Proteomes" id="UP000319557"/>
    </source>
</evidence>
<name>A0A517M6M8_9BACT</name>
<dbReference type="PANTHER" id="PTHR18934:SF99">
    <property type="entry name" value="ATP-DEPENDENT RNA HELICASE DHX37-RELATED"/>
    <property type="match status" value="1"/>
</dbReference>
<evidence type="ECO:0000259" key="7">
    <source>
        <dbReference type="PROSITE" id="PS51194"/>
    </source>
</evidence>
<dbReference type="EC" id="3.6.4.13" evidence="8"/>
<dbReference type="Pfam" id="PF00270">
    <property type="entry name" value="DEAD"/>
    <property type="match status" value="1"/>
</dbReference>
<dbReference type="GO" id="GO:0003724">
    <property type="term" value="F:RNA helicase activity"/>
    <property type="evidence" value="ECO:0007669"/>
    <property type="project" value="UniProtKB-EC"/>
</dbReference>
<dbReference type="PANTHER" id="PTHR18934">
    <property type="entry name" value="ATP-DEPENDENT RNA HELICASE"/>
    <property type="match status" value="1"/>
</dbReference>
<sequence length="1364" mass="153421">MPAPDTSAIDQRIAQAMRSDRFRLQRQLRQLSHVNDDPQQIERFREQLEESVALAELRAASIPQITYPEELPVSSQRDTIVELIRTRPAVIVCGETGSGKSTQLPKMCLDAGLGRSGMIGHTQPRRIAARSIASRVAEELGTSVGQLVGYKIRFADQTAPTSLIKLMTDGILLAETQSDRFLDQYDAIILDEAHERSLNIDFLLGIFSRLLQKRSDLRLIITSATIDAERFANHFRDEHGPAPIVNVEGRSYPVDIQYLPSFQSSENGDDRGQGIAAHVAAGVDEAWAHGVGDTLVFLPTERDIREVARHLGGHLRRQGLENRTDILPLYARLPASEQQKIFHGSNKPRIVLATNVAESSLTVPGIRYVVDTGTARISRYSPRSKVQRLPVEAVSRASADQRAGRCGRVGPGICIRLYDQSDYESREHFTTPEIRRTNLASVILQTKMMRLGSIDEFPFLDAPRPESISEGFRTLHEIGAIDERRELTKMGRVLGSLPVDPRVGRMIVEADQRGCLQEMLVIAAALEVQDPRIRPPEKQQAADAAHAKFVDQRSDFLSYLRIWRFYRGLQEDLSRNRLARACQTNFLGLSRMREWVDVHRQLKAMVPDLRRQQADKRGKRRRGGSERGDGEHGLSNVRVTDACEPDQATVDDNLYASIHQSLLTGLLSGVAMAGEKHQYIGIGNQEFFLWPGSGVFESKPKWIVAGELVETSKRFVRNVARIDPGWLEPLAEHLVKRSYADPFWSRKDQSAFCYERVSLFGLPIVVKRRKALAPIDPETAQRLLIDEGLVAGELVTRAKFYAHNQQLREVIAKLAHKTRRRDLIVDDYIVEHFYHAQLPSDVVDRSSLQKFDEQQPRPDWVDLCQSESDLVAWLDQPLDTGESQSLYMRPADLLPGLVEKLDPNAFPDHLQVGPTSLPLQYNFDPSADNDGVTVTIPKVLLGQISDDRLGWLVPGLIETKLIAMIKALPKRIRRNLVPAADTARRVIESLDDQMGQTAFMSTVCQRLAEIAEVPISPSDFDPGKLPESVGFYIRVVDDDGKPLGEGRDLQELRQEVIGDDEASPGSMASVVDVPDDVLQVDGLKDFTIDNLPERVERERGGVRVTLFPALVDQGDSVAVRLVDNAASAEHQMRRGLVRLFTLTDRSEINKQVRWLPGFDQAAVQLSRVIPGDSIKQGLADLIANIAFVDRLPLIRSRSEFEARRKNRGERIAMATQDIAKLLGPLAESYHGVRLSMEACKAGHLAYVRDDIKRQLSELFRDDFWLTTRMETLKQYPRYLKAISVRLEKLSSTANRDRDAHNIVAAFQDDYFRRTESYTVDRAVLDEYRWMIEELRVSLFAQTLGTAIKVSPQRLGKLRAKLDKS</sequence>
<evidence type="ECO:0000256" key="4">
    <source>
        <dbReference type="ARBA" id="ARBA00022840"/>
    </source>
</evidence>
<dbReference type="OrthoDB" id="9808833at2"/>
<dbReference type="GO" id="GO:0005524">
    <property type="term" value="F:ATP binding"/>
    <property type="evidence" value="ECO:0007669"/>
    <property type="project" value="UniProtKB-KW"/>
</dbReference>
<dbReference type="Proteomes" id="UP000319557">
    <property type="component" value="Chromosome"/>
</dbReference>
<dbReference type="SMART" id="SM00847">
    <property type="entry name" value="HA2"/>
    <property type="match status" value="1"/>
</dbReference>
<proteinExistence type="predicted"/>
<dbReference type="InterPro" id="IPR011709">
    <property type="entry name" value="DEAD-box_helicase_OB_fold"/>
</dbReference>
<dbReference type="InterPro" id="IPR007502">
    <property type="entry name" value="Helicase-assoc_dom"/>
</dbReference>
<dbReference type="NCBIfam" id="TIGR01967">
    <property type="entry name" value="DEAH_box_HrpA"/>
    <property type="match status" value="1"/>
</dbReference>
<dbReference type="InterPro" id="IPR011545">
    <property type="entry name" value="DEAD/DEAH_box_helicase_dom"/>
</dbReference>
<dbReference type="GO" id="GO:0003723">
    <property type="term" value="F:RNA binding"/>
    <property type="evidence" value="ECO:0007669"/>
    <property type="project" value="TreeGrafter"/>
</dbReference>
<evidence type="ECO:0000256" key="5">
    <source>
        <dbReference type="SAM" id="MobiDB-lite"/>
    </source>
</evidence>
<dbReference type="GO" id="GO:0016787">
    <property type="term" value="F:hydrolase activity"/>
    <property type="evidence" value="ECO:0007669"/>
    <property type="project" value="UniProtKB-KW"/>
</dbReference>
<dbReference type="Gene3D" id="1.20.120.1080">
    <property type="match status" value="1"/>
</dbReference>
<protein>
    <submittedName>
        <fullName evidence="8">ATP-dependent RNA helicase HrpB</fullName>
        <ecNumber evidence="8">3.6.4.13</ecNumber>
    </submittedName>
</protein>
<keyword evidence="4" id="KW-0067">ATP-binding</keyword>
<keyword evidence="9" id="KW-1185">Reference proteome</keyword>
<keyword evidence="3 8" id="KW-0347">Helicase</keyword>
<dbReference type="InterPro" id="IPR024590">
    <property type="entry name" value="HrpA_C"/>
</dbReference>
<dbReference type="InterPro" id="IPR014001">
    <property type="entry name" value="Helicase_ATP-bd"/>
</dbReference>
<keyword evidence="2 8" id="KW-0378">Hydrolase</keyword>
<dbReference type="Pfam" id="PF00271">
    <property type="entry name" value="Helicase_C"/>
    <property type="match status" value="1"/>
</dbReference>
<dbReference type="Pfam" id="PF21010">
    <property type="entry name" value="HA2_C"/>
    <property type="match status" value="1"/>
</dbReference>
<organism evidence="8 9">
    <name type="scientific">Rosistilla ulvae</name>
    <dbReference type="NCBI Taxonomy" id="1930277"/>
    <lineage>
        <taxon>Bacteria</taxon>
        <taxon>Pseudomonadati</taxon>
        <taxon>Planctomycetota</taxon>
        <taxon>Planctomycetia</taxon>
        <taxon>Pirellulales</taxon>
        <taxon>Pirellulaceae</taxon>
        <taxon>Rosistilla</taxon>
    </lineage>
</organism>
<evidence type="ECO:0000256" key="1">
    <source>
        <dbReference type="ARBA" id="ARBA00022741"/>
    </source>
</evidence>
<dbReference type="RefSeq" id="WP_145348337.1">
    <property type="nucleotide sequence ID" value="NZ_CP036261.1"/>
</dbReference>
<dbReference type="Pfam" id="PF07717">
    <property type="entry name" value="OB_NTP_bind"/>
    <property type="match status" value="1"/>
</dbReference>